<accession>A0A382MWH7</accession>
<protein>
    <submittedName>
        <fullName evidence="1">Uncharacterized protein</fullName>
    </submittedName>
</protein>
<organism evidence="1">
    <name type="scientific">marine metagenome</name>
    <dbReference type="NCBI Taxonomy" id="408172"/>
    <lineage>
        <taxon>unclassified sequences</taxon>
        <taxon>metagenomes</taxon>
        <taxon>ecological metagenomes</taxon>
    </lineage>
</organism>
<dbReference type="EMBL" id="UINC01096468">
    <property type="protein sequence ID" value="SVC53373.1"/>
    <property type="molecule type" value="Genomic_DNA"/>
</dbReference>
<dbReference type="AlphaFoldDB" id="A0A382MWH7"/>
<sequence>MISNWQLLVLVLLFLAAIGWSAASITIAIREQTKAINKVIEHLHGISHTTVRIEERLPRS</sequence>
<reference evidence="1" key="1">
    <citation type="submission" date="2018-05" db="EMBL/GenBank/DDBJ databases">
        <authorList>
            <person name="Lanie J.A."/>
            <person name="Ng W.-L."/>
            <person name="Kazmierczak K.M."/>
            <person name="Andrzejewski T.M."/>
            <person name="Davidsen T.M."/>
            <person name="Wayne K.J."/>
            <person name="Tettelin H."/>
            <person name="Glass J.I."/>
            <person name="Rusch D."/>
            <person name="Podicherti R."/>
            <person name="Tsui H.-C.T."/>
            <person name="Winkler M.E."/>
        </authorList>
    </citation>
    <scope>NUCLEOTIDE SEQUENCE</scope>
</reference>
<name>A0A382MWH7_9ZZZZ</name>
<proteinExistence type="predicted"/>
<gene>
    <name evidence="1" type="ORF">METZ01_LOCUS306227</name>
</gene>
<evidence type="ECO:0000313" key="1">
    <source>
        <dbReference type="EMBL" id="SVC53373.1"/>
    </source>
</evidence>